<reference evidence="1" key="1">
    <citation type="journal article" date="2020" name="Stud. Mycol.">
        <title>101 Dothideomycetes genomes: a test case for predicting lifestyles and emergence of pathogens.</title>
        <authorList>
            <person name="Haridas S."/>
            <person name="Albert R."/>
            <person name="Binder M."/>
            <person name="Bloem J."/>
            <person name="Labutti K."/>
            <person name="Salamov A."/>
            <person name="Andreopoulos B."/>
            <person name="Baker S."/>
            <person name="Barry K."/>
            <person name="Bills G."/>
            <person name="Bluhm B."/>
            <person name="Cannon C."/>
            <person name="Castanera R."/>
            <person name="Culley D."/>
            <person name="Daum C."/>
            <person name="Ezra D."/>
            <person name="Gonzalez J."/>
            <person name="Henrissat B."/>
            <person name="Kuo A."/>
            <person name="Liang C."/>
            <person name="Lipzen A."/>
            <person name="Lutzoni F."/>
            <person name="Magnuson J."/>
            <person name="Mondo S."/>
            <person name="Nolan M."/>
            <person name="Ohm R."/>
            <person name="Pangilinan J."/>
            <person name="Park H.-J."/>
            <person name="Ramirez L."/>
            <person name="Alfaro M."/>
            <person name="Sun H."/>
            <person name="Tritt A."/>
            <person name="Yoshinaga Y."/>
            <person name="Zwiers L.-H."/>
            <person name="Turgeon B."/>
            <person name="Goodwin S."/>
            <person name="Spatafora J."/>
            <person name="Crous P."/>
            <person name="Grigoriev I."/>
        </authorList>
    </citation>
    <scope>NUCLEOTIDE SEQUENCE</scope>
    <source>
        <strain evidence="1">CBS 121167</strain>
    </source>
</reference>
<dbReference type="AlphaFoldDB" id="A0A6A6BQQ8"/>
<evidence type="ECO:0000313" key="1">
    <source>
        <dbReference type="EMBL" id="KAF2146088.1"/>
    </source>
</evidence>
<dbReference type="RefSeq" id="XP_033401800.1">
    <property type="nucleotide sequence ID" value="XM_033534965.1"/>
</dbReference>
<dbReference type="GeneID" id="54292457"/>
<organism evidence="1 2">
    <name type="scientific">Aplosporella prunicola CBS 121167</name>
    <dbReference type="NCBI Taxonomy" id="1176127"/>
    <lineage>
        <taxon>Eukaryota</taxon>
        <taxon>Fungi</taxon>
        <taxon>Dikarya</taxon>
        <taxon>Ascomycota</taxon>
        <taxon>Pezizomycotina</taxon>
        <taxon>Dothideomycetes</taxon>
        <taxon>Dothideomycetes incertae sedis</taxon>
        <taxon>Botryosphaeriales</taxon>
        <taxon>Aplosporellaceae</taxon>
        <taxon>Aplosporella</taxon>
    </lineage>
</organism>
<sequence length="114" mass="13155">MIERQLIKLSRPPPLSELAEKVTATQTEVNQTLESTFNGRTENYSYPFKEAIFNHIKSVRKDTDRLRLKILSFRIWCEQYNLCNEIIFHQSISGLVVKSIVAIDGPRVRFAADA</sequence>
<accession>A0A6A6BQQ8</accession>
<dbReference type="Proteomes" id="UP000799438">
    <property type="component" value="Unassembled WGS sequence"/>
</dbReference>
<protein>
    <submittedName>
        <fullName evidence="1">Uncharacterized protein</fullName>
    </submittedName>
</protein>
<evidence type="ECO:0000313" key="2">
    <source>
        <dbReference type="Proteomes" id="UP000799438"/>
    </source>
</evidence>
<dbReference type="EMBL" id="ML995476">
    <property type="protein sequence ID" value="KAF2146088.1"/>
    <property type="molecule type" value="Genomic_DNA"/>
</dbReference>
<proteinExistence type="predicted"/>
<keyword evidence="2" id="KW-1185">Reference proteome</keyword>
<dbReference type="OrthoDB" id="4776835at2759"/>
<name>A0A6A6BQQ8_9PEZI</name>
<gene>
    <name evidence="1" type="ORF">K452DRAFT_105569</name>
</gene>